<dbReference type="InterPro" id="IPR016848">
    <property type="entry name" value="RNase_P/MRP_Rpp29-subunit"/>
</dbReference>
<comment type="subcellular location">
    <subcellularLocation>
        <location evidence="1">Nucleus</location>
    </subcellularLocation>
</comment>
<reference evidence="8 9" key="1">
    <citation type="submission" date="2014-02" db="EMBL/GenBank/DDBJ databases">
        <title>Transposable element dynamics among asymbiotic and ectomycorrhizal Amanita fungi.</title>
        <authorList>
            <consortium name="DOE Joint Genome Institute"/>
            <person name="Hess J."/>
            <person name="Skrede I."/>
            <person name="Wolfe B."/>
            <person name="LaButti K."/>
            <person name="Ohm R.A."/>
            <person name="Grigoriev I.V."/>
            <person name="Pringle A."/>
        </authorList>
    </citation>
    <scope>NUCLEOTIDE SEQUENCE [LARGE SCALE GENOMIC DNA]</scope>
    <source>
        <strain evidence="8 9">SKay4041</strain>
    </source>
</reference>
<evidence type="ECO:0000256" key="4">
    <source>
        <dbReference type="ARBA" id="ARBA00022694"/>
    </source>
</evidence>
<sequence>MAATPVDIYKEHITLKNHRINSNTTSDNSMTSLYVASHLTQTSDPVGIYSSRVKGRHVPLENPARESTIKKRLEGKRQNRQVDLEKKGLNTISKKEAKRKGIWAFDETQVTFINMLPLHRLWMDYISELLGLEQPTSLVNMTHHPRPFNTLTLHAKLVKADLHGSLLTVIQNKNPSLIGLSGIVILDTANTVTVVTMVNKLKKLWHPVIPKPNAVFAFSIPSFSTLSGPSKICEVSCAVANIPQSSPSGDPVRSFKALDMQYGYGRPHRPFLTVLDMPHIQFELYGNQFRFHPADRATRKFKHKETLELL</sequence>
<dbReference type="HAMAP" id="MF_00754">
    <property type="entry name" value="RNase_P_1"/>
    <property type="match status" value="1"/>
</dbReference>
<keyword evidence="7" id="KW-0378">Hydrolase</keyword>
<evidence type="ECO:0000256" key="1">
    <source>
        <dbReference type="ARBA" id="ARBA00004123"/>
    </source>
</evidence>
<evidence type="ECO:0000256" key="6">
    <source>
        <dbReference type="ARBA" id="ARBA00022759"/>
    </source>
</evidence>
<name>A0A2A9NGM7_9AGAR</name>
<dbReference type="GO" id="GO:0001682">
    <property type="term" value="P:tRNA 5'-leader removal"/>
    <property type="evidence" value="ECO:0007669"/>
    <property type="project" value="InterPro"/>
</dbReference>
<keyword evidence="5" id="KW-0540">Nuclease</keyword>
<keyword evidence="9" id="KW-1185">Reference proteome</keyword>
<dbReference type="Pfam" id="PF01868">
    <property type="entry name" value="RNase_P-MRP_p29"/>
    <property type="match status" value="1"/>
</dbReference>
<dbReference type="SUPFAM" id="SSF101744">
    <property type="entry name" value="Rof/RNase P subunit-like"/>
    <property type="match status" value="1"/>
</dbReference>
<dbReference type="PANTHER" id="PTHR13348">
    <property type="entry name" value="RIBONUCLEASE P SUBUNIT P29"/>
    <property type="match status" value="1"/>
</dbReference>
<dbReference type="InterPro" id="IPR002730">
    <property type="entry name" value="Rpp29/RNP1"/>
</dbReference>
<dbReference type="GO" id="GO:0030677">
    <property type="term" value="C:ribonuclease P complex"/>
    <property type="evidence" value="ECO:0007669"/>
    <property type="project" value="InterPro"/>
</dbReference>
<protein>
    <submittedName>
        <fullName evidence="8">Uncharacterized protein</fullName>
    </submittedName>
</protein>
<dbReference type="STRING" id="703135.A0A2A9NGM7"/>
<evidence type="ECO:0000313" key="8">
    <source>
        <dbReference type="EMBL" id="PFH46803.1"/>
    </source>
</evidence>
<evidence type="ECO:0000256" key="3">
    <source>
        <dbReference type="ARBA" id="ARBA00022490"/>
    </source>
</evidence>
<dbReference type="Proteomes" id="UP000242287">
    <property type="component" value="Unassembled WGS sequence"/>
</dbReference>
<evidence type="ECO:0000256" key="2">
    <source>
        <dbReference type="ARBA" id="ARBA00006181"/>
    </source>
</evidence>
<accession>A0A2A9NGM7</accession>
<dbReference type="InterPro" id="IPR036980">
    <property type="entry name" value="RNase_P/MRP_Rpp29_sf"/>
</dbReference>
<gene>
    <name evidence="8" type="ORF">AMATHDRAFT_43348</name>
</gene>
<dbReference type="GO" id="GO:0000172">
    <property type="term" value="C:ribonuclease MRP complex"/>
    <property type="evidence" value="ECO:0007669"/>
    <property type="project" value="InterPro"/>
</dbReference>
<evidence type="ECO:0000313" key="9">
    <source>
        <dbReference type="Proteomes" id="UP000242287"/>
    </source>
</evidence>
<dbReference type="SMART" id="SM00538">
    <property type="entry name" value="POP4"/>
    <property type="match status" value="1"/>
</dbReference>
<dbReference type="GO" id="GO:0006364">
    <property type="term" value="P:rRNA processing"/>
    <property type="evidence" value="ECO:0007669"/>
    <property type="project" value="TreeGrafter"/>
</dbReference>
<dbReference type="AlphaFoldDB" id="A0A2A9NGM7"/>
<dbReference type="PANTHER" id="PTHR13348:SF0">
    <property type="entry name" value="RIBONUCLEASE P PROTEIN SUBUNIT P29"/>
    <property type="match status" value="1"/>
</dbReference>
<proteinExistence type="inferred from homology"/>
<keyword evidence="4" id="KW-0819">tRNA processing</keyword>
<keyword evidence="6" id="KW-0255">Endonuclease</keyword>
<keyword evidence="3" id="KW-0963">Cytoplasm</keyword>
<dbReference type="Gene3D" id="2.30.30.210">
    <property type="entry name" value="Ribonuclease P/MRP, subunit p29"/>
    <property type="match status" value="1"/>
</dbReference>
<dbReference type="InterPro" id="IPR023538">
    <property type="entry name" value="RNP1"/>
</dbReference>
<comment type="similarity">
    <text evidence="2">Belongs to the eukaryotic/archaeal RNase P protein component 1 family.</text>
</comment>
<organism evidence="8 9">
    <name type="scientific">Amanita thiersii Skay4041</name>
    <dbReference type="NCBI Taxonomy" id="703135"/>
    <lineage>
        <taxon>Eukaryota</taxon>
        <taxon>Fungi</taxon>
        <taxon>Dikarya</taxon>
        <taxon>Basidiomycota</taxon>
        <taxon>Agaricomycotina</taxon>
        <taxon>Agaricomycetes</taxon>
        <taxon>Agaricomycetidae</taxon>
        <taxon>Agaricales</taxon>
        <taxon>Pluteineae</taxon>
        <taxon>Amanitaceae</taxon>
        <taxon>Amanita</taxon>
    </lineage>
</organism>
<dbReference type="InterPro" id="IPR023534">
    <property type="entry name" value="Rof/RNase_P-like"/>
</dbReference>
<evidence type="ECO:0000256" key="5">
    <source>
        <dbReference type="ARBA" id="ARBA00022722"/>
    </source>
</evidence>
<dbReference type="GO" id="GO:0033204">
    <property type="term" value="F:ribonuclease P RNA binding"/>
    <property type="evidence" value="ECO:0007669"/>
    <property type="project" value="InterPro"/>
</dbReference>
<dbReference type="GO" id="GO:0004519">
    <property type="term" value="F:endonuclease activity"/>
    <property type="evidence" value="ECO:0007669"/>
    <property type="project" value="UniProtKB-KW"/>
</dbReference>
<dbReference type="OrthoDB" id="124041at2759"/>
<dbReference type="GO" id="GO:0016787">
    <property type="term" value="F:hydrolase activity"/>
    <property type="evidence" value="ECO:0007669"/>
    <property type="project" value="UniProtKB-KW"/>
</dbReference>
<dbReference type="EMBL" id="KZ302157">
    <property type="protein sequence ID" value="PFH46803.1"/>
    <property type="molecule type" value="Genomic_DNA"/>
</dbReference>
<dbReference type="GO" id="GO:0005634">
    <property type="term" value="C:nucleus"/>
    <property type="evidence" value="ECO:0007669"/>
    <property type="project" value="UniProtKB-SubCell"/>
</dbReference>
<evidence type="ECO:0000256" key="7">
    <source>
        <dbReference type="ARBA" id="ARBA00022801"/>
    </source>
</evidence>